<evidence type="ECO:0000256" key="1">
    <source>
        <dbReference type="ARBA" id="ARBA00023125"/>
    </source>
</evidence>
<gene>
    <name evidence="4" type="ORF">PoB_006920100</name>
</gene>
<dbReference type="InterPro" id="IPR050283">
    <property type="entry name" value="E-box_TF_Regulators"/>
</dbReference>
<dbReference type="InterPro" id="IPR011598">
    <property type="entry name" value="bHLH_dom"/>
</dbReference>
<dbReference type="PANTHER" id="PTHR23349:SF108">
    <property type="entry name" value="BHLH DOMAIN-CONTAINING PROTEIN"/>
    <property type="match status" value="1"/>
</dbReference>
<accession>A0AAV4DEU0</accession>
<organism evidence="4 5">
    <name type="scientific">Plakobranchus ocellatus</name>
    <dbReference type="NCBI Taxonomy" id="259542"/>
    <lineage>
        <taxon>Eukaryota</taxon>
        <taxon>Metazoa</taxon>
        <taxon>Spiralia</taxon>
        <taxon>Lophotrochozoa</taxon>
        <taxon>Mollusca</taxon>
        <taxon>Gastropoda</taxon>
        <taxon>Heterobranchia</taxon>
        <taxon>Euthyneura</taxon>
        <taxon>Panpulmonata</taxon>
        <taxon>Sacoglossa</taxon>
        <taxon>Placobranchoidea</taxon>
        <taxon>Plakobranchidae</taxon>
        <taxon>Plakobranchus</taxon>
    </lineage>
</organism>
<dbReference type="SUPFAM" id="SSF47459">
    <property type="entry name" value="HLH, helix-loop-helix DNA-binding domain"/>
    <property type="match status" value="1"/>
</dbReference>
<name>A0AAV4DEU0_9GAST</name>
<evidence type="ECO:0000313" key="5">
    <source>
        <dbReference type="Proteomes" id="UP000735302"/>
    </source>
</evidence>
<evidence type="ECO:0000313" key="4">
    <source>
        <dbReference type="EMBL" id="GFO42696.1"/>
    </source>
</evidence>
<dbReference type="GO" id="GO:0046983">
    <property type="term" value="F:protein dimerization activity"/>
    <property type="evidence" value="ECO:0007669"/>
    <property type="project" value="InterPro"/>
</dbReference>
<feature type="domain" description="BHLH" evidence="3">
    <location>
        <begin position="132"/>
        <end position="189"/>
    </location>
</feature>
<keyword evidence="1" id="KW-0238">DNA-binding</keyword>
<dbReference type="Proteomes" id="UP000735302">
    <property type="component" value="Unassembled WGS sequence"/>
</dbReference>
<dbReference type="CDD" id="cd11418">
    <property type="entry name" value="bHLH_TS_ASCL"/>
    <property type="match status" value="1"/>
</dbReference>
<evidence type="ECO:0000256" key="2">
    <source>
        <dbReference type="SAM" id="MobiDB-lite"/>
    </source>
</evidence>
<dbReference type="EMBL" id="BLXT01007816">
    <property type="protein sequence ID" value="GFO42696.1"/>
    <property type="molecule type" value="Genomic_DNA"/>
</dbReference>
<dbReference type="SMART" id="SM00353">
    <property type="entry name" value="HLH"/>
    <property type="match status" value="1"/>
</dbReference>
<sequence>MASYGGCPSMQLEPMFNHNFGTFVDTHNSMACTYDYLYVQESPNNCAAYCESPDNMPSCLYAPSRNTPMCASPCMMTPLSPYLSVSPASSEIQSKENYRSMREVDAGSPPCRRRLNFSGGVSPLDISDEAPVAVAKRNERERNRVKLINMTFQKLRQHLPMMTVGSKGKSRKLSKVQTLRSAIDYIRELQHKVHKHQQESLSQQQPQPKQELHQKTHKQLQDEFLQMKPYSPNSEEDDMAGEEEMFEDGEMTYETFPPLQHRNSKCNISYGNYNNIMNSSNISSSSNSNRVNDTNNNLSGGSTGCGAGSDQCMSILSFGDEIKFAAEDEHFTSVNTCG</sequence>
<dbReference type="InterPro" id="IPR036638">
    <property type="entry name" value="HLH_DNA-bd_sf"/>
</dbReference>
<dbReference type="GO" id="GO:0000981">
    <property type="term" value="F:DNA-binding transcription factor activity, RNA polymerase II-specific"/>
    <property type="evidence" value="ECO:0007669"/>
    <property type="project" value="TreeGrafter"/>
</dbReference>
<dbReference type="GO" id="GO:0032502">
    <property type="term" value="P:developmental process"/>
    <property type="evidence" value="ECO:0007669"/>
    <property type="project" value="TreeGrafter"/>
</dbReference>
<protein>
    <submittedName>
        <fullName evidence="4">Achaete-scute-like protein 1</fullName>
    </submittedName>
</protein>
<dbReference type="AlphaFoldDB" id="A0AAV4DEU0"/>
<evidence type="ECO:0000259" key="3">
    <source>
        <dbReference type="PROSITE" id="PS50888"/>
    </source>
</evidence>
<reference evidence="4 5" key="1">
    <citation type="journal article" date="2021" name="Elife">
        <title>Chloroplast acquisition without the gene transfer in kleptoplastic sea slugs, Plakobranchus ocellatus.</title>
        <authorList>
            <person name="Maeda T."/>
            <person name="Takahashi S."/>
            <person name="Yoshida T."/>
            <person name="Shimamura S."/>
            <person name="Takaki Y."/>
            <person name="Nagai Y."/>
            <person name="Toyoda A."/>
            <person name="Suzuki Y."/>
            <person name="Arimoto A."/>
            <person name="Ishii H."/>
            <person name="Satoh N."/>
            <person name="Nishiyama T."/>
            <person name="Hasebe M."/>
            <person name="Maruyama T."/>
            <person name="Minagawa J."/>
            <person name="Obokata J."/>
            <person name="Shigenobu S."/>
        </authorList>
    </citation>
    <scope>NUCLEOTIDE SEQUENCE [LARGE SCALE GENOMIC DNA]</scope>
</reference>
<feature type="compositionally biased region" description="Low complexity" evidence="2">
    <location>
        <begin position="199"/>
        <end position="209"/>
    </location>
</feature>
<feature type="region of interest" description="Disordered" evidence="2">
    <location>
        <begin position="191"/>
        <end position="218"/>
    </location>
</feature>
<dbReference type="Pfam" id="PF00010">
    <property type="entry name" value="HLH"/>
    <property type="match status" value="1"/>
</dbReference>
<dbReference type="GO" id="GO:0000977">
    <property type="term" value="F:RNA polymerase II transcription regulatory region sequence-specific DNA binding"/>
    <property type="evidence" value="ECO:0007669"/>
    <property type="project" value="TreeGrafter"/>
</dbReference>
<keyword evidence="5" id="KW-1185">Reference proteome</keyword>
<dbReference type="Gene3D" id="4.10.280.10">
    <property type="entry name" value="Helix-loop-helix DNA-binding domain"/>
    <property type="match status" value="1"/>
</dbReference>
<dbReference type="PROSITE" id="PS50888">
    <property type="entry name" value="BHLH"/>
    <property type="match status" value="1"/>
</dbReference>
<proteinExistence type="predicted"/>
<comment type="caution">
    <text evidence="4">The sequence shown here is derived from an EMBL/GenBank/DDBJ whole genome shotgun (WGS) entry which is preliminary data.</text>
</comment>
<dbReference type="PANTHER" id="PTHR23349">
    <property type="entry name" value="BASIC HELIX-LOOP-HELIX TRANSCRIPTION FACTOR, TWIST"/>
    <property type="match status" value="1"/>
</dbReference>